<evidence type="ECO:0000256" key="6">
    <source>
        <dbReference type="ARBA" id="ARBA00023136"/>
    </source>
</evidence>
<dbReference type="GO" id="GO:0034707">
    <property type="term" value="C:chloride channel complex"/>
    <property type="evidence" value="ECO:0007669"/>
    <property type="project" value="UniProtKB-KW"/>
</dbReference>
<feature type="transmembrane region" description="Helical" evidence="10">
    <location>
        <begin position="236"/>
        <end position="255"/>
    </location>
</feature>
<comment type="subcellular location">
    <subcellularLocation>
        <location evidence="1">Membrane</location>
        <topology evidence="1">Multi-pass membrane protein</topology>
    </subcellularLocation>
</comment>
<accession>A0A5C8ZC79</accession>
<feature type="transmembrane region" description="Helical" evidence="10">
    <location>
        <begin position="20"/>
        <end position="42"/>
    </location>
</feature>
<name>A0A5C8ZC79_9GAMM</name>
<dbReference type="InterPro" id="IPR001807">
    <property type="entry name" value="ClC"/>
</dbReference>
<feature type="transmembrane region" description="Helical" evidence="10">
    <location>
        <begin position="270"/>
        <end position="292"/>
    </location>
</feature>
<dbReference type="Pfam" id="PF00654">
    <property type="entry name" value="Voltage_CLC"/>
    <property type="match status" value="1"/>
</dbReference>
<evidence type="ECO:0000256" key="10">
    <source>
        <dbReference type="SAM" id="Phobius"/>
    </source>
</evidence>
<evidence type="ECO:0000313" key="12">
    <source>
        <dbReference type="Proteomes" id="UP000321764"/>
    </source>
</evidence>
<sequence>MTQPTLKRWQSKLLHSNSLALLSCFGILIGISTSLVIALFMVSIELVLSLLNDSHQAGFGSLAPLARASLPIAGAIILILLYRNTNSRYHDVGITHVIDRLQIGRGKIPLGNTLFQLVSAQIALASGFSMGKEGPAVHVGSGIASKLGRMMHRSPSQLRLLTGCGTAAAISAAFDTPLAGVMFAMEVVLMEYSLMGFIPIIAASVTAAVVTDFLIGGRSGLFAVDIVPAGLTETPFLLVTGIATGLVAAALHRLIKRLAAIDLVSRDSKLIIAGIMTGLLGMLVPQMMGLGYGVMESILNGEFALWYLIAILAAKLLATGIAVGLGVPAGIVAPSLVIGMATGAIAGAILPGSGSDSFYALIGMAGVMSALLHAPLAALTAVLELSLNAEMMFHTMVVVVLANLTCQAIFLQPSIFQTMLSLKGLQISTHPVRNALASRFLSEIAITKFVVIHDQMDTESIEQMLHVKKRLVIYRYAAESYLIPHKALKKQYEKWLHLDPDDDVNLYQYLSKVIPARSRISVLQQDASLLEGIKTLQNDDVVAIQVPIDAFRIGLVTRAKLSTELTSESELN</sequence>
<keyword evidence="7" id="KW-0869">Chloride channel</keyword>
<evidence type="ECO:0000256" key="5">
    <source>
        <dbReference type="ARBA" id="ARBA00023065"/>
    </source>
</evidence>
<dbReference type="GO" id="GO:0005254">
    <property type="term" value="F:chloride channel activity"/>
    <property type="evidence" value="ECO:0007669"/>
    <property type="project" value="UniProtKB-KW"/>
</dbReference>
<dbReference type="AlphaFoldDB" id="A0A5C8ZC79"/>
<dbReference type="InterPro" id="IPR014743">
    <property type="entry name" value="Cl-channel_core"/>
</dbReference>
<evidence type="ECO:0000256" key="1">
    <source>
        <dbReference type="ARBA" id="ARBA00004141"/>
    </source>
</evidence>
<keyword evidence="9" id="KW-0407">Ion channel</keyword>
<feature type="transmembrane region" description="Helical" evidence="10">
    <location>
        <begin position="304"/>
        <end position="325"/>
    </location>
</feature>
<dbReference type="PANTHER" id="PTHR43427">
    <property type="entry name" value="CHLORIDE CHANNEL PROTEIN CLC-E"/>
    <property type="match status" value="1"/>
</dbReference>
<comment type="caution">
    <text evidence="11">The sequence shown here is derived from an EMBL/GenBank/DDBJ whole genome shotgun (WGS) entry which is preliminary data.</text>
</comment>
<evidence type="ECO:0000256" key="9">
    <source>
        <dbReference type="ARBA" id="ARBA00023303"/>
    </source>
</evidence>
<feature type="transmembrane region" description="Helical" evidence="10">
    <location>
        <begin position="194"/>
        <end position="215"/>
    </location>
</feature>
<dbReference type="Gene3D" id="1.10.3080.10">
    <property type="entry name" value="Clc chloride channel"/>
    <property type="match status" value="1"/>
</dbReference>
<organism evidence="11 12">
    <name type="scientific">Reinekea thalattae</name>
    <dbReference type="NCBI Taxonomy" id="2593301"/>
    <lineage>
        <taxon>Bacteria</taxon>
        <taxon>Pseudomonadati</taxon>
        <taxon>Pseudomonadota</taxon>
        <taxon>Gammaproteobacteria</taxon>
        <taxon>Oceanospirillales</taxon>
        <taxon>Saccharospirillaceae</taxon>
        <taxon>Reinekea</taxon>
    </lineage>
</organism>
<dbReference type="RefSeq" id="WP_147714298.1">
    <property type="nucleotide sequence ID" value="NZ_VKAD01000001.1"/>
</dbReference>
<dbReference type="OrthoDB" id="9767361at2"/>
<keyword evidence="2" id="KW-0813">Transport</keyword>
<keyword evidence="4 10" id="KW-1133">Transmembrane helix</keyword>
<evidence type="ECO:0000256" key="8">
    <source>
        <dbReference type="ARBA" id="ARBA00023214"/>
    </source>
</evidence>
<dbReference type="PROSITE" id="PS51257">
    <property type="entry name" value="PROKAR_LIPOPROTEIN"/>
    <property type="match status" value="1"/>
</dbReference>
<evidence type="ECO:0000256" key="2">
    <source>
        <dbReference type="ARBA" id="ARBA00022448"/>
    </source>
</evidence>
<protein>
    <submittedName>
        <fullName evidence="11">Chloride channel protein</fullName>
    </submittedName>
</protein>
<keyword evidence="3 10" id="KW-0812">Transmembrane</keyword>
<gene>
    <name evidence="11" type="ORF">FME95_10305</name>
</gene>
<dbReference type="EMBL" id="VKAD01000001">
    <property type="protein sequence ID" value="TXR54899.1"/>
    <property type="molecule type" value="Genomic_DNA"/>
</dbReference>
<dbReference type="InterPro" id="IPR050368">
    <property type="entry name" value="ClC-type_chloride_channel"/>
</dbReference>
<evidence type="ECO:0000256" key="4">
    <source>
        <dbReference type="ARBA" id="ARBA00022989"/>
    </source>
</evidence>
<dbReference type="Proteomes" id="UP000321764">
    <property type="component" value="Unassembled WGS sequence"/>
</dbReference>
<keyword evidence="6 10" id="KW-0472">Membrane</keyword>
<evidence type="ECO:0000256" key="3">
    <source>
        <dbReference type="ARBA" id="ARBA00022692"/>
    </source>
</evidence>
<dbReference type="PRINTS" id="PR00762">
    <property type="entry name" value="CLCHANNEL"/>
</dbReference>
<keyword evidence="12" id="KW-1185">Reference proteome</keyword>
<feature type="transmembrane region" description="Helical" evidence="10">
    <location>
        <begin position="62"/>
        <end position="82"/>
    </location>
</feature>
<dbReference type="PANTHER" id="PTHR43427:SF6">
    <property type="entry name" value="CHLORIDE CHANNEL PROTEIN CLC-E"/>
    <property type="match status" value="1"/>
</dbReference>
<keyword evidence="5" id="KW-0406">Ion transport</keyword>
<feature type="transmembrane region" description="Helical" evidence="10">
    <location>
        <begin position="391"/>
        <end position="411"/>
    </location>
</feature>
<reference evidence="11 12" key="1">
    <citation type="submission" date="2019-07" db="EMBL/GenBank/DDBJ databases">
        <title>Reinekea sp. strain SSH23 genome sequencing and assembly.</title>
        <authorList>
            <person name="Kim I."/>
        </authorList>
    </citation>
    <scope>NUCLEOTIDE SEQUENCE [LARGE SCALE GENOMIC DNA]</scope>
    <source>
        <strain evidence="11 12">SSH23</strain>
    </source>
</reference>
<evidence type="ECO:0000313" key="11">
    <source>
        <dbReference type="EMBL" id="TXR54899.1"/>
    </source>
</evidence>
<evidence type="ECO:0000256" key="7">
    <source>
        <dbReference type="ARBA" id="ARBA00023173"/>
    </source>
</evidence>
<keyword evidence="8" id="KW-0868">Chloride</keyword>
<dbReference type="SUPFAM" id="SSF81340">
    <property type="entry name" value="Clc chloride channel"/>
    <property type="match status" value="1"/>
</dbReference>
<proteinExistence type="predicted"/>
<feature type="transmembrane region" description="Helical" evidence="10">
    <location>
        <begin position="358"/>
        <end position="379"/>
    </location>
</feature>
<dbReference type="CDD" id="cd00400">
    <property type="entry name" value="Voltage_gated_ClC"/>
    <property type="match status" value="1"/>
</dbReference>
<feature type="transmembrane region" description="Helical" evidence="10">
    <location>
        <begin position="331"/>
        <end position="351"/>
    </location>
</feature>